<feature type="compositionally biased region" description="Polar residues" evidence="1">
    <location>
        <begin position="51"/>
        <end position="84"/>
    </location>
</feature>
<reference evidence="2 3" key="1">
    <citation type="journal article" date="2019" name="Sci. Rep.">
        <title>Orb-weaving spider Araneus ventricosus genome elucidates the spidroin gene catalogue.</title>
        <authorList>
            <person name="Kono N."/>
            <person name="Nakamura H."/>
            <person name="Ohtoshi R."/>
            <person name="Moran D.A.P."/>
            <person name="Shinohara A."/>
            <person name="Yoshida Y."/>
            <person name="Fujiwara M."/>
            <person name="Mori M."/>
            <person name="Tomita M."/>
            <person name="Arakawa K."/>
        </authorList>
    </citation>
    <scope>NUCLEOTIDE SEQUENCE [LARGE SCALE GENOMIC DNA]</scope>
</reference>
<keyword evidence="3" id="KW-1185">Reference proteome</keyword>
<proteinExistence type="predicted"/>
<comment type="caution">
    <text evidence="2">The sequence shown here is derived from an EMBL/GenBank/DDBJ whole genome shotgun (WGS) entry which is preliminary data.</text>
</comment>
<dbReference type="Proteomes" id="UP000499080">
    <property type="component" value="Unassembled WGS sequence"/>
</dbReference>
<evidence type="ECO:0000313" key="2">
    <source>
        <dbReference type="EMBL" id="GBN92336.1"/>
    </source>
</evidence>
<evidence type="ECO:0000313" key="3">
    <source>
        <dbReference type="Proteomes" id="UP000499080"/>
    </source>
</evidence>
<dbReference type="AlphaFoldDB" id="A0A4Y2SYH9"/>
<organism evidence="2 3">
    <name type="scientific">Araneus ventricosus</name>
    <name type="common">Orbweaver spider</name>
    <name type="synonym">Epeira ventricosa</name>
    <dbReference type="NCBI Taxonomy" id="182803"/>
    <lineage>
        <taxon>Eukaryota</taxon>
        <taxon>Metazoa</taxon>
        <taxon>Ecdysozoa</taxon>
        <taxon>Arthropoda</taxon>
        <taxon>Chelicerata</taxon>
        <taxon>Arachnida</taxon>
        <taxon>Araneae</taxon>
        <taxon>Araneomorphae</taxon>
        <taxon>Entelegynae</taxon>
        <taxon>Araneoidea</taxon>
        <taxon>Araneidae</taxon>
        <taxon>Araneus</taxon>
    </lineage>
</organism>
<protein>
    <submittedName>
        <fullName evidence="2">Uncharacterized protein</fullName>
    </submittedName>
</protein>
<name>A0A4Y2SYH9_ARAVE</name>
<gene>
    <name evidence="2" type="ORF">AVEN_128665_1</name>
</gene>
<accession>A0A4Y2SYH9</accession>
<evidence type="ECO:0000256" key="1">
    <source>
        <dbReference type="SAM" id="MobiDB-lite"/>
    </source>
</evidence>
<feature type="region of interest" description="Disordered" evidence="1">
    <location>
        <begin position="23"/>
        <end position="97"/>
    </location>
</feature>
<dbReference type="EMBL" id="BGPR01024326">
    <property type="protein sequence ID" value="GBN92336.1"/>
    <property type="molecule type" value="Genomic_DNA"/>
</dbReference>
<sequence>MKFVHDILGRINKVFRSACSATRKERKETIAMKSAQKRKRSPVASGEKESSSVLTGTVPGMQSATENDTGTSRNQPPNIDTSTEFECPICSDRIEDV</sequence>